<proteinExistence type="predicted"/>
<reference evidence="2 3" key="1">
    <citation type="submission" date="2019-02" db="EMBL/GenBank/DDBJ databases">
        <title>Kribbella capetownensis sp. nov. and Kribbella speibonae sp. nov., isolated from soil.</title>
        <authorList>
            <person name="Curtis S.M."/>
            <person name="Norton I."/>
            <person name="Everest G.J."/>
            <person name="Meyers P.R."/>
        </authorList>
    </citation>
    <scope>NUCLEOTIDE SEQUENCE [LARGE SCALE GENOMIC DNA]</scope>
    <source>
        <strain evidence="2 3">NRRL B-24813</strain>
    </source>
</reference>
<dbReference type="OrthoDB" id="3827853at2"/>
<comment type="caution">
    <text evidence="2">The sequence shown here is derived from an EMBL/GenBank/DDBJ whole genome shotgun (WGS) entry which is preliminary data.</text>
</comment>
<organism evidence="2 3">
    <name type="scientific">Kribbella pittospori</name>
    <dbReference type="NCBI Taxonomy" id="722689"/>
    <lineage>
        <taxon>Bacteria</taxon>
        <taxon>Bacillati</taxon>
        <taxon>Actinomycetota</taxon>
        <taxon>Actinomycetes</taxon>
        <taxon>Propionibacteriales</taxon>
        <taxon>Kribbellaceae</taxon>
        <taxon>Kribbella</taxon>
    </lineage>
</organism>
<accession>A0A4R0KZ17</accession>
<keyword evidence="3" id="KW-1185">Reference proteome</keyword>
<dbReference type="SMART" id="SM00028">
    <property type="entry name" value="TPR"/>
    <property type="match status" value="3"/>
</dbReference>
<name>A0A4R0KZ17_9ACTN</name>
<dbReference type="AlphaFoldDB" id="A0A4R0KZ17"/>
<gene>
    <name evidence="2" type="ORF">E0H73_05675</name>
</gene>
<evidence type="ECO:0000313" key="3">
    <source>
        <dbReference type="Proteomes" id="UP000291144"/>
    </source>
</evidence>
<dbReference type="SUPFAM" id="SSF48452">
    <property type="entry name" value="TPR-like"/>
    <property type="match status" value="1"/>
</dbReference>
<keyword evidence="1" id="KW-0472">Membrane</keyword>
<sequence length="431" mass="47401">MQPGGPRAHLTQPKGGGWMNFTTLRRYLVRVLGVLLVVVGAGLWIAGIGPGKTITVIGGFVVLLFGDTVRSWYLGQAIPLMRFAMRSFNAERYDDAADEAAECVQHLRKLGFARPADLKRLAPALSLQWMALWKLDRDDEARIIAEELVAVYRVVGQNYYERFYLADAMERLETSLSVLPADRVGTGADELMLVRAELADEANQKHARALTLVAERHTDLREYNAALPLLEQAVGVLRPLAAVHPGRRPALVKALTALGHCLTDLGDHRLARPAYAEAVDVARTLDSTKPLELASLLLDLAASLRELQQYDDAVQSGEAAVEILRAGLRSKDANDKAKERLASAVGLVGDDLSNLHRLEDALAAYREAVDVVRTAKHRQSRAAADALEPLIRTLRALGRNDEARPFEDDLAELQKALRPRKVYVLRVPAEG</sequence>
<keyword evidence="1" id="KW-0812">Transmembrane</keyword>
<keyword evidence="1" id="KW-1133">Transmembrane helix</keyword>
<dbReference type="Gene3D" id="1.25.40.10">
    <property type="entry name" value="Tetratricopeptide repeat domain"/>
    <property type="match status" value="2"/>
</dbReference>
<dbReference type="InterPro" id="IPR019734">
    <property type="entry name" value="TPR_rpt"/>
</dbReference>
<protein>
    <submittedName>
        <fullName evidence="2">Tetratricopeptide repeat protein</fullName>
    </submittedName>
</protein>
<dbReference type="EMBL" id="SJKB01000001">
    <property type="protein sequence ID" value="TCC66371.1"/>
    <property type="molecule type" value="Genomic_DNA"/>
</dbReference>
<evidence type="ECO:0000313" key="2">
    <source>
        <dbReference type="EMBL" id="TCC66371.1"/>
    </source>
</evidence>
<evidence type="ECO:0000256" key="1">
    <source>
        <dbReference type="SAM" id="Phobius"/>
    </source>
</evidence>
<dbReference type="Pfam" id="PF13424">
    <property type="entry name" value="TPR_12"/>
    <property type="match status" value="1"/>
</dbReference>
<dbReference type="InterPro" id="IPR011990">
    <property type="entry name" value="TPR-like_helical_dom_sf"/>
</dbReference>
<dbReference type="Proteomes" id="UP000291144">
    <property type="component" value="Unassembled WGS sequence"/>
</dbReference>
<feature type="transmembrane region" description="Helical" evidence="1">
    <location>
        <begin position="27"/>
        <end position="48"/>
    </location>
</feature>
<feature type="transmembrane region" description="Helical" evidence="1">
    <location>
        <begin position="54"/>
        <end position="73"/>
    </location>
</feature>